<name>A0AAD2K7Z0_9AGAR</name>
<reference evidence="2" key="1">
    <citation type="submission" date="2023-11" db="EMBL/GenBank/DDBJ databases">
        <authorList>
            <person name="De Vega J J."/>
            <person name="De Vega J J."/>
        </authorList>
    </citation>
    <scope>NUCLEOTIDE SEQUENCE</scope>
</reference>
<dbReference type="AlphaFoldDB" id="A0AAD2K7Z0"/>
<feature type="region of interest" description="Disordered" evidence="1">
    <location>
        <begin position="122"/>
        <end position="152"/>
    </location>
</feature>
<proteinExistence type="predicted"/>
<evidence type="ECO:0000256" key="1">
    <source>
        <dbReference type="SAM" id="MobiDB-lite"/>
    </source>
</evidence>
<evidence type="ECO:0000313" key="3">
    <source>
        <dbReference type="Proteomes" id="UP001295794"/>
    </source>
</evidence>
<accession>A0AAD2K7Z0</accession>
<feature type="region of interest" description="Disordered" evidence="1">
    <location>
        <begin position="233"/>
        <end position="292"/>
    </location>
</feature>
<keyword evidence="3" id="KW-1185">Reference proteome</keyword>
<evidence type="ECO:0000313" key="2">
    <source>
        <dbReference type="EMBL" id="CAK5283900.1"/>
    </source>
</evidence>
<sequence>MMCSDSNHVVCKPVENGNLVPKEGLARQYGKFAVLSVRRDGRELPTETASLLVPGEADAWRTLCCALGDFTSADYPPVPLVVWLVPPCLPRILPCSLLQHRTTRPTKSMDLEFTLDTDHRCAAPPLSRSRSRSQASASIQQTQEEPDHPELPQLPHLQTQVRQEAPVSATGLCVYEIDDPALRRVDSRKEMGWYLNRLRRDDPTLDENTRLRNRIAELESLVRELRGKPHPRWADSNFRDGDPNEKWHSRATKCTPIPKRRQSPDLAHPSSTSDTTARGAPGLLPPIKTEMNNDPASNLYRFTASPAPRYYDYADETYSGGGEAYSPSAGRRGSVAGGYCNCRTSQGMAHAYLGLSQQLQSTLAAARTYSAHPPGTPCILYRRISDLTSLLQGSDPSDSAGVGYDSGTPTDGGSDVLSPLSVSAPTSASSFHGSNGSPPFHTSTTNNSGGGGGSPNSAFHGSGGSGSPAAFHSPHLHHSVGPAGPASPATEWSTPYPSYFTPDVGSGMHLPLPPMYNHVMT</sequence>
<feature type="compositionally biased region" description="Low complexity" evidence="1">
    <location>
        <begin position="132"/>
        <end position="141"/>
    </location>
</feature>
<dbReference type="Proteomes" id="UP001295794">
    <property type="component" value="Unassembled WGS sequence"/>
</dbReference>
<feature type="compositionally biased region" description="Polar residues" evidence="1">
    <location>
        <begin position="420"/>
        <end position="441"/>
    </location>
</feature>
<feature type="region of interest" description="Disordered" evidence="1">
    <location>
        <begin position="391"/>
        <end position="490"/>
    </location>
</feature>
<comment type="caution">
    <text evidence="2">The sequence shown here is derived from an EMBL/GenBank/DDBJ whole genome shotgun (WGS) entry which is preliminary data.</text>
</comment>
<organism evidence="2 3">
    <name type="scientific">Mycena citricolor</name>
    <dbReference type="NCBI Taxonomy" id="2018698"/>
    <lineage>
        <taxon>Eukaryota</taxon>
        <taxon>Fungi</taxon>
        <taxon>Dikarya</taxon>
        <taxon>Basidiomycota</taxon>
        <taxon>Agaricomycotina</taxon>
        <taxon>Agaricomycetes</taxon>
        <taxon>Agaricomycetidae</taxon>
        <taxon>Agaricales</taxon>
        <taxon>Marasmiineae</taxon>
        <taxon>Mycenaceae</taxon>
        <taxon>Mycena</taxon>
    </lineage>
</organism>
<protein>
    <submittedName>
        <fullName evidence="2">Uncharacterized protein</fullName>
    </submittedName>
</protein>
<dbReference type="EMBL" id="CAVNYO010000478">
    <property type="protein sequence ID" value="CAK5283900.1"/>
    <property type="molecule type" value="Genomic_DNA"/>
</dbReference>
<feature type="compositionally biased region" description="Basic and acidic residues" evidence="1">
    <location>
        <begin position="237"/>
        <end position="248"/>
    </location>
</feature>
<gene>
    <name evidence="2" type="ORF">MYCIT1_LOCUS36817</name>
</gene>